<dbReference type="Proteomes" id="UP000610846">
    <property type="component" value="Unassembled WGS sequence"/>
</dbReference>
<name>A0A927G6J8_9MICO</name>
<dbReference type="AlphaFoldDB" id="A0A927G6J8"/>
<dbReference type="EMBL" id="JACYHB010000001">
    <property type="protein sequence ID" value="MBD8077520.1"/>
    <property type="molecule type" value="Genomic_DNA"/>
</dbReference>
<feature type="region of interest" description="Disordered" evidence="1">
    <location>
        <begin position="42"/>
        <end position="68"/>
    </location>
</feature>
<comment type="caution">
    <text evidence="2">The sequence shown here is derived from an EMBL/GenBank/DDBJ whole genome shotgun (WGS) entry which is preliminary data.</text>
</comment>
<evidence type="ECO:0000256" key="1">
    <source>
        <dbReference type="SAM" id="MobiDB-lite"/>
    </source>
</evidence>
<accession>A0A927G6J8</accession>
<organism evidence="2 3">
    <name type="scientific">Cellulosimicrobium arenosum</name>
    <dbReference type="NCBI Taxonomy" id="2708133"/>
    <lineage>
        <taxon>Bacteria</taxon>
        <taxon>Bacillati</taxon>
        <taxon>Actinomycetota</taxon>
        <taxon>Actinomycetes</taxon>
        <taxon>Micrococcales</taxon>
        <taxon>Promicromonosporaceae</taxon>
        <taxon>Cellulosimicrobium</taxon>
    </lineage>
</organism>
<proteinExistence type="predicted"/>
<evidence type="ECO:0000313" key="3">
    <source>
        <dbReference type="Proteomes" id="UP000610846"/>
    </source>
</evidence>
<gene>
    <name evidence="2" type="ORF">IF651_00395</name>
</gene>
<dbReference type="RefSeq" id="WP_191827113.1">
    <property type="nucleotide sequence ID" value="NZ_JACYHB010000001.1"/>
</dbReference>
<reference evidence="2" key="1">
    <citation type="journal article" date="2018" name="Curr. Microbiol.">
        <title>Cellulosimicrobium arenosum sp. nov., Isolated from Marine Sediment Sand.</title>
        <authorList>
            <person name="Oh M."/>
            <person name="Kim J.H."/>
            <person name="Yoon J.H."/>
            <person name="Schumann P."/>
            <person name="Kim W."/>
        </authorList>
    </citation>
    <scope>NUCLEOTIDE SEQUENCE</scope>
    <source>
        <strain evidence="2">KCTC 49039</strain>
    </source>
</reference>
<evidence type="ECO:0000313" key="2">
    <source>
        <dbReference type="EMBL" id="MBD8077520.1"/>
    </source>
</evidence>
<sequence>MSTPDTEGSGDDAYYYDTATGEVHQGRAGAWTHRMGPYDTREQAQDALRLARERSDAWDAEDRRERGE</sequence>
<protein>
    <submittedName>
        <fullName evidence="2">SPOR domain-containing protein</fullName>
    </submittedName>
</protein>
<reference evidence="2" key="2">
    <citation type="submission" date="2020-09" db="EMBL/GenBank/DDBJ databases">
        <authorList>
            <person name="Yu Y."/>
        </authorList>
    </citation>
    <scope>NUCLEOTIDE SEQUENCE</scope>
    <source>
        <strain evidence="2">KCTC 49039</strain>
    </source>
</reference>
<keyword evidence="3" id="KW-1185">Reference proteome</keyword>